<accession>A0ABQ0EBH7</accession>
<dbReference type="RefSeq" id="WP_407845087.1">
    <property type="nucleotide sequence ID" value="NZ_BAAFSG010000001.1"/>
</dbReference>
<dbReference type="EMBL" id="BAAFSG010000001">
    <property type="protein sequence ID" value="GAB1254998.1"/>
    <property type="molecule type" value="Genomic_DNA"/>
</dbReference>
<reference evidence="1 2" key="1">
    <citation type="journal article" date="2025" name="Int. J. Syst. Evol. Microbiol.">
        <title>Desulfovibrio falkowii sp. nov., Porphyromonas miyakawae sp. nov., Mediterraneibacter flintii sp. nov. and Owariibacterium komagatae gen. nov., sp. nov., isolated from human faeces.</title>
        <authorList>
            <person name="Hamaguchi T."/>
            <person name="Ohara M."/>
            <person name="Hisatomi A."/>
            <person name="Sekiguchi K."/>
            <person name="Takeda J.I."/>
            <person name="Ueyama J."/>
            <person name="Ito M."/>
            <person name="Nishiwaki H."/>
            <person name="Ogi T."/>
            <person name="Hirayama M."/>
            <person name="Ohkuma M."/>
            <person name="Sakamoto M."/>
            <person name="Ohno K."/>
        </authorList>
    </citation>
    <scope>NUCLEOTIDE SEQUENCE [LARGE SCALE GENOMIC DNA]</scope>
    <source>
        <strain evidence="1 2">13CB8C</strain>
    </source>
</reference>
<comment type="caution">
    <text evidence="1">The sequence shown here is derived from an EMBL/GenBank/DDBJ whole genome shotgun (WGS) entry which is preliminary data.</text>
</comment>
<protein>
    <submittedName>
        <fullName evidence="1">Uncharacterized protein</fullName>
    </submittedName>
</protein>
<evidence type="ECO:0000313" key="1">
    <source>
        <dbReference type="EMBL" id="GAB1254998.1"/>
    </source>
</evidence>
<dbReference type="Proteomes" id="UP001628192">
    <property type="component" value="Unassembled WGS sequence"/>
</dbReference>
<organism evidence="1 2">
    <name type="scientific">Desulfovibrio falkowii</name>
    <dbReference type="NCBI Taxonomy" id="3136602"/>
    <lineage>
        <taxon>Bacteria</taxon>
        <taxon>Pseudomonadati</taxon>
        <taxon>Thermodesulfobacteriota</taxon>
        <taxon>Desulfovibrionia</taxon>
        <taxon>Desulfovibrionales</taxon>
        <taxon>Desulfovibrionaceae</taxon>
        <taxon>Desulfovibrio</taxon>
    </lineage>
</organism>
<keyword evidence="2" id="KW-1185">Reference proteome</keyword>
<gene>
    <name evidence="1" type="ORF">Defa_24850</name>
</gene>
<name>A0ABQ0EBH7_9BACT</name>
<evidence type="ECO:0000313" key="2">
    <source>
        <dbReference type="Proteomes" id="UP001628192"/>
    </source>
</evidence>
<sequence>MAQALSPILTVAKEILQTAGRKGMHTSEIAQAAVAQNKNMGLAPEDFQKKVQAALAANLNQRRPRSRNPFLSPIFRAKMRGPPIRLIPTAHCYGGLRGIGKFES</sequence>
<proteinExistence type="predicted"/>